<evidence type="ECO:0000256" key="6">
    <source>
        <dbReference type="RuleBase" id="RU365005"/>
    </source>
</evidence>
<dbReference type="GO" id="GO:1901982">
    <property type="term" value="F:maltose binding"/>
    <property type="evidence" value="ECO:0007669"/>
    <property type="project" value="TreeGrafter"/>
</dbReference>
<sequence>MKKFLSFLLIAVLVFSLVGCGAKEEPAQNNKESKQENTNQQSASNELTPEPGAKLVVWESEGPESDWIKYVAEKFKEKYGVEVTYEAVPNTDAKNKLATDGPAGVGADVFVAPHDHTGELVTSGLVQVNDVTADRVKNDFMKAAADGVTFEGQVYGYPLAIETYALFYNKDLISKAPETFEEIIEFAKKYNNPDENKYALMWDVANAYFSHSFIAGNGGYVFGNGGTNKDDIGLNSDAAVEGAKFMVSLKEILPLNSADTNYQIMDGLFSEGKAAMIINGPWAVKGYQEAGVNFGIAPLPKLPGGKHPASFSGIRSIFVSSYTKYPNAAKLFAKFATSDEMLLKRFEITKQIPPVKSLMNEDIIKNDDVVAPFLAQAQYAVPMPSIPQMGVVWEPYGAAFASMWNDGVDPKEALDNAVQTVKEAIASQE</sequence>
<keyword evidence="2 6" id="KW-0813">Transport</keyword>
<feature type="chain" id="PRO_5039760403" description="Maltodextrin-binding protein" evidence="6">
    <location>
        <begin position="23"/>
        <end position="429"/>
    </location>
</feature>
<dbReference type="PANTHER" id="PTHR30061">
    <property type="entry name" value="MALTOSE-BINDING PERIPLASMIC PROTEIN"/>
    <property type="match status" value="1"/>
</dbReference>
<dbReference type="RefSeq" id="WP_073195760.1">
    <property type="nucleotide sequence ID" value="NZ_FQXO01000017.1"/>
</dbReference>
<accession>A0A1M5T406</accession>
<dbReference type="AlphaFoldDB" id="A0A1M5T406"/>
<dbReference type="GO" id="GO:0015144">
    <property type="term" value="F:carbohydrate transmembrane transporter activity"/>
    <property type="evidence" value="ECO:0007669"/>
    <property type="project" value="InterPro"/>
</dbReference>
<feature type="compositionally biased region" description="Polar residues" evidence="7">
    <location>
        <begin position="36"/>
        <end position="47"/>
    </location>
</feature>
<keyword evidence="9" id="KW-1185">Reference proteome</keyword>
<evidence type="ECO:0000256" key="3">
    <source>
        <dbReference type="ARBA" id="ARBA00022597"/>
    </source>
</evidence>
<evidence type="ECO:0000256" key="7">
    <source>
        <dbReference type="SAM" id="MobiDB-lite"/>
    </source>
</evidence>
<protein>
    <recommendedName>
        <fullName evidence="5 6">Maltodextrin-binding protein</fullName>
    </recommendedName>
</protein>
<dbReference type="CDD" id="cd13586">
    <property type="entry name" value="PBP2_Maltose_binding_like"/>
    <property type="match status" value="1"/>
</dbReference>
<dbReference type="Proteomes" id="UP000183967">
    <property type="component" value="Unassembled WGS sequence"/>
</dbReference>
<dbReference type="GO" id="GO:0042956">
    <property type="term" value="P:maltodextrin transmembrane transport"/>
    <property type="evidence" value="ECO:0007669"/>
    <property type="project" value="TreeGrafter"/>
</dbReference>
<feature type="signal peptide" evidence="6">
    <location>
        <begin position="1"/>
        <end position="22"/>
    </location>
</feature>
<dbReference type="InterPro" id="IPR006061">
    <property type="entry name" value="SBP_1_CS"/>
</dbReference>
<dbReference type="SUPFAM" id="SSF53850">
    <property type="entry name" value="Periplasmic binding protein-like II"/>
    <property type="match status" value="1"/>
</dbReference>
<keyword evidence="6" id="KW-1003">Cell membrane</keyword>
<dbReference type="Gene3D" id="3.40.190.10">
    <property type="entry name" value="Periplasmic binding protein-like II"/>
    <property type="match status" value="2"/>
</dbReference>
<feature type="compositionally biased region" description="Basic and acidic residues" evidence="7">
    <location>
        <begin position="25"/>
        <end position="35"/>
    </location>
</feature>
<dbReference type="OrthoDB" id="9766758at2"/>
<dbReference type="PROSITE" id="PS01037">
    <property type="entry name" value="SBP_BACTERIAL_1"/>
    <property type="match status" value="1"/>
</dbReference>
<evidence type="ECO:0000313" key="9">
    <source>
        <dbReference type="Proteomes" id="UP000183967"/>
    </source>
</evidence>
<dbReference type="PROSITE" id="PS51257">
    <property type="entry name" value="PROKAR_LIPOPROTEIN"/>
    <property type="match status" value="1"/>
</dbReference>
<feature type="region of interest" description="Disordered" evidence="7">
    <location>
        <begin position="25"/>
        <end position="51"/>
    </location>
</feature>
<evidence type="ECO:0000256" key="4">
    <source>
        <dbReference type="ARBA" id="ARBA00022729"/>
    </source>
</evidence>
<dbReference type="Pfam" id="PF13416">
    <property type="entry name" value="SBP_bac_8"/>
    <property type="match status" value="1"/>
</dbReference>
<dbReference type="PRINTS" id="PR00181">
    <property type="entry name" value="MALTOSEBP"/>
</dbReference>
<proteinExistence type="inferred from homology"/>
<comment type="similarity">
    <text evidence="1 6">Belongs to the bacterial solute-binding protein 1 family.</text>
</comment>
<gene>
    <name evidence="8" type="ORF">SAMN02745135_00856</name>
</gene>
<keyword evidence="6" id="KW-0449">Lipoprotein</keyword>
<name>A0A1M5T406_9FIRM</name>
<reference evidence="9" key="1">
    <citation type="submission" date="2016-11" db="EMBL/GenBank/DDBJ databases">
        <authorList>
            <person name="Varghese N."/>
            <person name="Submissions S."/>
        </authorList>
    </citation>
    <scope>NUCLEOTIDE SEQUENCE [LARGE SCALE GENOMIC DNA]</scope>
    <source>
        <strain evidence="9">DSM 13643</strain>
    </source>
</reference>
<evidence type="ECO:0000256" key="2">
    <source>
        <dbReference type="ARBA" id="ARBA00022448"/>
    </source>
</evidence>
<dbReference type="GO" id="GO:0015768">
    <property type="term" value="P:maltose transport"/>
    <property type="evidence" value="ECO:0007669"/>
    <property type="project" value="TreeGrafter"/>
</dbReference>
<keyword evidence="3 6" id="KW-0762">Sugar transport</keyword>
<dbReference type="EMBL" id="FQXO01000017">
    <property type="protein sequence ID" value="SHH45465.1"/>
    <property type="molecule type" value="Genomic_DNA"/>
</dbReference>
<organism evidence="8 9">
    <name type="scientific">Caloranaerobacter azorensis DSM 13643</name>
    <dbReference type="NCBI Taxonomy" id="1121264"/>
    <lineage>
        <taxon>Bacteria</taxon>
        <taxon>Bacillati</taxon>
        <taxon>Bacillota</taxon>
        <taxon>Tissierellia</taxon>
        <taxon>Tissierellales</taxon>
        <taxon>Thermohalobacteraceae</taxon>
        <taxon>Caloranaerobacter</taxon>
    </lineage>
</organism>
<evidence type="ECO:0000256" key="5">
    <source>
        <dbReference type="ARBA" id="ARBA00030303"/>
    </source>
</evidence>
<evidence type="ECO:0000256" key="1">
    <source>
        <dbReference type="ARBA" id="ARBA00008520"/>
    </source>
</evidence>
<dbReference type="InterPro" id="IPR006060">
    <property type="entry name" value="Maltose/Cyclodextrin-bd"/>
</dbReference>
<dbReference type="GO" id="GO:0055052">
    <property type="term" value="C:ATP-binding cassette (ABC) transporter complex, substrate-binding subunit-containing"/>
    <property type="evidence" value="ECO:0007669"/>
    <property type="project" value="TreeGrafter"/>
</dbReference>
<dbReference type="PANTHER" id="PTHR30061:SF50">
    <property type="entry name" value="MALTOSE_MALTODEXTRIN-BINDING PERIPLASMIC PROTEIN"/>
    <property type="match status" value="1"/>
</dbReference>
<keyword evidence="4 6" id="KW-0732">Signal</keyword>
<comment type="subcellular location">
    <subcellularLocation>
        <location evidence="6">Cell membrane</location>
        <topology evidence="6">Lipid-anchor</topology>
    </subcellularLocation>
</comment>
<evidence type="ECO:0000313" key="8">
    <source>
        <dbReference type="EMBL" id="SHH45465.1"/>
    </source>
</evidence>
<dbReference type="InterPro" id="IPR006059">
    <property type="entry name" value="SBP"/>
</dbReference>
<keyword evidence="6" id="KW-0472">Membrane</keyword>